<dbReference type="AlphaFoldDB" id="A0A5J5F2V1"/>
<dbReference type="Proteomes" id="UP000326924">
    <property type="component" value="Unassembled WGS sequence"/>
</dbReference>
<protein>
    <submittedName>
        <fullName evidence="1">Uncharacterized protein</fullName>
    </submittedName>
</protein>
<accession>A0A5J5F2V1</accession>
<gene>
    <name evidence="1" type="ORF">FN846DRAFT_531212</name>
</gene>
<proteinExistence type="predicted"/>
<comment type="caution">
    <text evidence="1">The sequence shown here is derived from an EMBL/GenBank/DDBJ whole genome shotgun (WGS) entry which is preliminary data.</text>
</comment>
<name>A0A5J5F2V1_9PEZI</name>
<evidence type="ECO:0000313" key="1">
    <source>
        <dbReference type="EMBL" id="KAA8910504.1"/>
    </source>
</evidence>
<evidence type="ECO:0000313" key="2">
    <source>
        <dbReference type="Proteomes" id="UP000326924"/>
    </source>
</evidence>
<dbReference type="InParanoid" id="A0A5J5F2V1"/>
<keyword evidence="2" id="KW-1185">Reference proteome</keyword>
<sequence>MFRFRSQNGYFWFSSGFVGEWAGRIEKQYCSDDFDGSQKYGEDELWKILEDWKAIAVNRIGSGDRSGISLVLIQHERLPELRKWSDNLIEQFGGTIHEGQNIDWEGIARSEGRSYEERFVVVRDLDLKAPSIQEVVWGLMFTLIKADWDLCYWRSANGSNEVKDWRKACLWMCGREQDPRVHIGRRGGPFTIPTVDDYALYLDVSRFV</sequence>
<dbReference type="EMBL" id="VXIS01000045">
    <property type="protein sequence ID" value="KAA8910504.1"/>
    <property type="molecule type" value="Genomic_DNA"/>
</dbReference>
<organism evidence="1 2">
    <name type="scientific">Sphaerosporella brunnea</name>
    <dbReference type="NCBI Taxonomy" id="1250544"/>
    <lineage>
        <taxon>Eukaryota</taxon>
        <taxon>Fungi</taxon>
        <taxon>Dikarya</taxon>
        <taxon>Ascomycota</taxon>
        <taxon>Pezizomycotina</taxon>
        <taxon>Pezizomycetes</taxon>
        <taxon>Pezizales</taxon>
        <taxon>Pyronemataceae</taxon>
        <taxon>Sphaerosporella</taxon>
    </lineage>
</organism>
<reference evidence="1 2" key="1">
    <citation type="submission" date="2019-09" db="EMBL/GenBank/DDBJ databases">
        <title>Draft genome of the ectomycorrhizal ascomycete Sphaerosporella brunnea.</title>
        <authorList>
            <consortium name="DOE Joint Genome Institute"/>
            <person name="Benucci G.M."/>
            <person name="Marozzi G."/>
            <person name="Antonielli L."/>
            <person name="Sanchez S."/>
            <person name="Marco P."/>
            <person name="Wang X."/>
            <person name="Falini L.B."/>
            <person name="Barry K."/>
            <person name="Haridas S."/>
            <person name="Lipzen A."/>
            <person name="Labutti K."/>
            <person name="Grigoriev I.V."/>
            <person name="Murat C."/>
            <person name="Martin F."/>
            <person name="Albertini E."/>
            <person name="Donnini D."/>
            <person name="Bonito G."/>
        </authorList>
    </citation>
    <scope>NUCLEOTIDE SEQUENCE [LARGE SCALE GENOMIC DNA]</scope>
    <source>
        <strain evidence="1 2">Sb_GMNB300</strain>
    </source>
</reference>